<evidence type="ECO:0000313" key="3">
    <source>
        <dbReference type="EMBL" id="MFC5639419.1"/>
    </source>
</evidence>
<organism evidence="3 4">
    <name type="scientific">Streptomyces bullii</name>
    <dbReference type="NCBI Taxonomy" id="349910"/>
    <lineage>
        <taxon>Bacteria</taxon>
        <taxon>Bacillati</taxon>
        <taxon>Actinomycetota</taxon>
        <taxon>Actinomycetes</taxon>
        <taxon>Kitasatosporales</taxon>
        <taxon>Streptomycetaceae</taxon>
        <taxon>Streptomyces</taxon>
    </lineage>
</organism>
<dbReference type="InterPro" id="IPR007694">
    <property type="entry name" value="DNA_helicase_DnaB-like_C"/>
</dbReference>
<gene>
    <name evidence="3" type="ORF">ACFPZJ_37985</name>
</gene>
<dbReference type="RefSeq" id="WP_381031400.1">
    <property type="nucleotide sequence ID" value="NZ_JBHSNY010000021.1"/>
</dbReference>
<feature type="region of interest" description="Disordered" evidence="1">
    <location>
        <begin position="1"/>
        <end position="20"/>
    </location>
</feature>
<dbReference type="InterPro" id="IPR003593">
    <property type="entry name" value="AAA+_ATPase"/>
</dbReference>
<dbReference type="SUPFAM" id="SSF52540">
    <property type="entry name" value="P-loop containing nucleoside triphosphate hydrolases"/>
    <property type="match status" value="1"/>
</dbReference>
<keyword evidence="4" id="KW-1185">Reference proteome</keyword>
<reference evidence="4" key="1">
    <citation type="journal article" date="2019" name="Int. J. Syst. Evol. Microbiol.">
        <title>The Global Catalogue of Microorganisms (GCM) 10K type strain sequencing project: providing services to taxonomists for standard genome sequencing and annotation.</title>
        <authorList>
            <consortium name="The Broad Institute Genomics Platform"/>
            <consortium name="The Broad Institute Genome Sequencing Center for Infectious Disease"/>
            <person name="Wu L."/>
            <person name="Ma J."/>
        </authorList>
    </citation>
    <scope>NUCLEOTIDE SEQUENCE [LARGE SCALE GENOMIC DNA]</scope>
    <source>
        <strain evidence="4">CGMCC 4.7248</strain>
    </source>
</reference>
<dbReference type="EMBL" id="JBHSNY010000021">
    <property type="protein sequence ID" value="MFC5639419.1"/>
    <property type="molecule type" value="Genomic_DNA"/>
</dbReference>
<dbReference type="PROSITE" id="PS51199">
    <property type="entry name" value="SF4_HELICASE"/>
    <property type="match status" value="1"/>
</dbReference>
<dbReference type="Gene3D" id="3.40.50.300">
    <property type="entry name" value="P-loop containing nucleotide triphosphate hydrolases"/>
    <property type="match status" value="1"/>
</dbReference>
<dbReference type="SMART" id="SM00382">
    <property type="entry name" value="AAA"/>
    <property type="match status" value="1"/>
</dbReference>
<accession>A0ABW0V396</accession>
<proteinExistence type="predicted"/>
<dbReference type="InterPro" id="IPR027417">
    <property type="entry name" value="P-loop_NTPase"/>
</dbReference>
<evidence type="ECO:0000313" key="4">
    <source>
        <dbReference type="Proteomes" id="UP001596154"/>
    </source>
</evidence>
<sequence length="291" mass="30264">MPESDDLMSRKTNGGLSGRAKRLAKQAGIPHTAALTSLRTPRAADRTPRRRAAATGLPGLDQLLGPLKPGTLTLLAGRTMAGSTALLLTIARHNARSGLSVMLAELQSTQTETGRMLLAAEASQDLGPTAAHPADPARLAAVATRLRRLPLRLTVPGADALGRLSAEAIRSRAGLLLLDDLGLASDFQQPAPPGAVAGALARLARDLAVPVIATAHLGPPRGLTPDPADLRDPHALQHADRVVLLDRPARLDPPVGQPDLVDLHVTGADGASLGRTSVRFEPESHRMTAAS</sequence>
<feature type="domain" description="SF4 helicase" evidence="2">
    <location>
        <begin position="46"/>
        <end position="291"/>
    </location>
</feature>
<dbReference type="Proteomes" id="UP001596154">
    <property type="component" value="Unassembled WGS sequence"/>
</dbReference>
<protein>
    <submittedName>
        <fullName evidence="3">DnaB-like helicase C-terminal domain-containing protein</fullName>
    </submittedName>
</protein>
<name>A0ABW0V396_9ACTN</name>
<comment type="caution">
    <text evidence="3">The sequence shown here is derived from an EMBL/GenBank/DDBJ whole genome shotgun (WGS) entry which is preliminary data.</text>
</comment>
<dbReference type="Pfam" id="PF03796">
    <property type="entry name" value="DnaB_C"/>
    <property type="match status" value="1"/>
</dbReference>
<evidence type="ECO:0000256" key="1">
    <source>
        <dbReference type="SAM" id="MobiDB-lite"/>
    </source>
</evidence>
<evidence type="ECO:0000259" key="2">
    <source>
        <dbReference type="PROSITE" id="PS51199"/>
    </source>
</evidence>